<dbReference type="OrthoDB" id="6108976at2759"/>
<dbReference type="Pfam" id="PF18738">
    <property type="entry name" value="HEPN_DZIP3"/>
    <property type="match status" value="1"/>
</dbReference>
<protein>
    <recommendedName>
        <fullName evidence="1">DZIP3-like HEPN domain-containing protein</fullName>
    </recommendedName>
</protein>
<reference evidence="2" key="1">
    <citation type="submission" date="2021-03" db="EMBL/GenBank/DDBJ databases">
        <authorList>
            <person name="Bekaert M."/>
        </authorList>
    </citation>
    <scope>NUCLEOTIDE SEQUENCE</scope>
</reference>
<keyword evidence="3" id="KW-1185">Reference proteome</keyword>
<feature type="domain" description="DZIP3-like HEPN" evidence="1">
    <location>
        <begin position="173"/>
        <end position="261"/>
    </location>
</feature>
<comment type="caution">
    <text evidence="2">The sequence shown here is derived from an EMBL/GenBank/DDBJ whole genome shotgun (WGS) entry which is preliminary data.</text>
</comment>
<evidence type="ECO:0000259" key="1">
    <source>
        <dbReference type="Pfam" id="PF18738"/>
    </source>
</evidence>
<evidence type="ECO:0000313" key="2">
    <source>
        <dbReference type="EMBL" id="CAG2226144.1"/>
    </source>
</evidence>
<sequence>MPKETNSVGYHSEEHCLSSRDQYQGTDAKVVPKPQIEILTGISLEDKNYLRTVHLLRTVASRAFRVKFDEEFNPSMLQAVLYQNRLKKIEPLMKKRVLTNHQWHLLYPDSAAGGHLCLQCDHVTIPQDCFRVVRCGTHEDCFVDKFRTHEGYEYFSLGCRDIDETPILSLLMMSLMVCLIRNLTCIQIVDYLPRHSEQDDSSNLTRLWYYQRKIMHGDADIFLDRTFDVIWDDICQAIIGIGGVRFAEKCSRLKVCSLESNEKKLSKN</sequence>
<accession>A0A8S3T3V5</accession>
<organism evidence="2 3">
    <name type="scientific">Mytilus edulis</name>
    <name type="common">Blue mussel</name>
    <dbReference type="NCBI Taxonomy" id="6550"/>
    <lineage>
        <taxon>Eukaryota</taxon>
        <taxon>Metazoa</taxon>
        <taxon>Spiralia</taxon>
        <taxon>Lophotrochozoa</taxon>
        <taxon>Mollusca</taxon>
        <taxon>Bivalvia</taxon>
        <taxon>Autobranchia</taxon>
        <taxon>Pteriomorphia</taxon>
        <taxon>Mytilida</taxon>
        <taxon>Mytiloidea</taxon>
        <taxon>Mytilidae</taxon>
        <taxon>Mytilinae</taxon>
        <taxon>Mytilus</taxon>
    </lineage>
</organism>
<dbReference type="Proteomes" id="UP000683360">
    <property type="component" value="Unassembled WGS sequence"/>
</dbReference>
<dbReference type="EMBL" id="CAJPWZ010001874">
    <property type="protein sequence ID" value="CAG2226144.1"/>
    <property type="molecule type" value="Genomic_DNA"/>
</dbReference>
<dbReference type="InterPro" id="IPR041249">
    <property type="entry name" value="HEPN_DZIP3"/>
</dbReference>
<evidence type="ECO:0000313" key="3">
    <source>
        <dbReference type="Proteomes" id="UP000683360"/>
    </source>
</evidence>
<proteinExistence type="predicted"/>
<gene>
    <name evidence="2" type="ORF">MEDL_39214</name>
</gene>
<dbReference type="AlphaFoldDB" id="A0A8S3T3V5"/>
<name>A0A8S3T3V5_MYTED</name>